<comment type="caution">
    <text evidence="1">The sequence shown here is derived from an EMBL/GenBank/DDBJ whole genome shotgun (WGS) entry which is preliminary data.</text>
</comment>
<accession>A0A931LV91</accession>
<dbReference type="PANTHER" id="PTHR36456">
    <property type="entry name" value="UPF0232 PROTEIN SCO3875"/>
    <property type="match status" value="1"/>
</dbReference>
<dbReference type="AlphaFoldDB" id="A0A931LV91"/>
<evidence type="ECO:0000313" key="1">
    <source>
        <dbReference type="EMBL" id="MBI1756819.1"/>
    </source>
</evidence>
<protein>
    <submittedName>
        <fullName evidence="1">DUF721 domain-containing protein</fullName>
    </submittedName>
</protein>
<dbReference type="EMBL" id="JACOSL010000039">
    <property type="protein sequence ID" value="MBI1756819.1"/>
    <property type="molecule type" value="Genomic_DNA"/>
</dbReference>
<name>A0A931LV91_FIMGI</name>
<dbReference type="PANTHER" id="PTHR36456:SF1">
    <property type="entry name" value="UPF0232 PROTEIN SCO3875"/>
    <property type="match status" value="1"/>
</dbReference>
<organism evidence="1 2">
    <name type="scientific">Fimbriimonas ginsengisoli</name>
    <dbReference type="NCBI Taxonomy" id="1005039"/>
    <lineage>
        <taxon>Bacteria</taxon>
        <taxon>Bacillati</taxon>
        <taxon>Armatimonadota</taxon>
        <taxon>Fimbriimonadia</taxon>
        <taxon>Fimbriimonadales</taxon>
        <taxon>Fimbriimonadaceae</taxon>
        <taxon>Fimbriimonas</taxon>
    </lineage>
</organism>
<evidence type="ECO:0000313" key="2">
    <source>
        <dbReference type="Proteomes" id="UP000727962"/>
    </source>
</evidence>
<proteinExistence type="predicted"/>
<dbReference type="Proteomes" id="UP000727962">
    <property type="component" value="Unassembled WGS sequence"/>
</dbReference>
<reference evidence="1" key="1">
    <citation type="submission" date="2020-07" db="EMBL/GenBank/DDBJ databases">
        <title>Huge and variable diversity of episymbiotic CPR bacteria and DPANN archaea in groundwater ecosystems.</title>
        <authorList>
            <person name="He C.Y."/>
            <person name="Keren R."/>
            <person name="Whittaker M."/>
            <person name="Farag I.F."/>
            <person name="Doudna J."/>
            <person name="Cate J.H.D."/>
            <person name="Banfield J.F."/>
        </authorList>
    </citation>
    <scope>NUCLEOTIDE SEQUENCE</scope>
    <source>
        <strain evidence="1">NC_groundwater_17_Pr7_B-0.1um_64_12</strain>
    </source>
</reference>
<sequence length="137" mass="15186">MRKVAKLLAPAIDREEVLRAARAAAVLRRWDEVVGDSLASRSAPDRYERGTVWVAVRGSAWAQELRMIKPRILERLGALASEAGLFHDVRFGVRPFQVTGGLAEVGSEAPPKAPLAELSIREIAERRRRFWGDAKGT</sequence>
<dbReference type="Pfam" id="PF05258">
    <property type="entry name" value="DciA"/>
    <property type="match status" value="1"/>
</dbReference>
<dbReference type="InterPro" id="IPR007922">
    <property type="entry name" value="DciA-like"/>
</dbReference>
<gene>
    <name evidence="1" type="ORF">HYR64_06910</name>
</gene>